<protein>
    <recommendedName>
        <fullName evidence="4">DUF2489 domain-containing protein</fullName>
    </recommendedName>
</protein>
<evidence type="ECO:0000256" key="1">
    <source>
        <dbReference type="SAM" id="Phobius"/>
    </source>
</evidence>
<keyword evidence="1" id="KW-0472">Membrane</keyword>
<evidence type="ECO:0000313" key="3">
    <source>
        <dbReference type="Proteomes" id="UP001230908"/>
    </source>
</evidence>
<evidence type="ECO:0000313" key="2">
    <source>
        <dbReference type="EMBL" id="MDQ7911371.1"/>
    </source>
</evidence>
<gene>
    <name evidence="2" type="ORF">RB614_43480</name>
</gene>
<dbReference type="Proteomes" id="UP001230908">
    <property type="component" value="Unassembled WGS sequence"/>
</dbReference>
<accession>A0ABU0ZWF6</accession>
<proteinExistence type="predicted"/>
<keyword evidence="1" id="KW-1133">Transmembrane helix</keyword>
<reference evidence="2 3" key="1">
    <citation type="submission" date="2023-08" db="EMBL/GenBank/DDBJ databases">
        <title>Phytohabitans sansha sp. nov., isolated from marine sediment.</title>
        <authorList>
            <person name="Zhao Y."/>
            <person name="Yi K."/>
        </authorList>
    </citation>
    <scope>NUCLEOTIDE SEQUENCE [LARGE SCALE GENOMIC DNA]</scope>
    <source>
        <strain evidence="2 3">ZYX-F-186</strain>
    </source>
</reference>
<dbReference type="EMBL" id="JAVHUY010000081">
    <property type="protein sequence ID" value="MDQ7911371.1"/>
    <property type="molecule type" value="Genomic_DNA"/>
</dbReference>
<keyword evidence="3" id="KW-1185">Reference proteome</keyword>
<dbReference type="RefSeq" id="WP_308718585.1">
    <property type="nucleotide sequence ID" value="NZ_JAVHUY010000081.1"/>
</dbReference>
<name>A0ABU0ZWF6_9ACTN</name>
<keyword evidence="1" id="KW-0812">Transmembrane</keyword>
<sequence length="173" mass="19109">MTVTDWILLVSQLTGTVGAVAAVWVAVVAIRRGNANARAAELALLHERRVNFELSVLRDLGQVNLVPDGTPLAIGHLHLLASMLPIEMIPVARVVAGLETTWEAGELRDKTADRLKDDPHQDWEKYPVWGALQRNIQDELIVAAENLVRDRSRPYSVDTIREPNLGGSLNWPA</sequence>
<evidence type="ECO:0008006" key="4">
    <source>
        <dbReference type="Google" id="ProtNLM"/>
    </source>
</evidence>
<feature type="transmembrane region" description="Helical" evidence="1">
    <location>
        <begin position="6"/>
        <end position="30"/>
    </location>
</feature>
<comment type="caution">
    <text evidence="2">The sequence shown here is derived from an EMBL/GenBank/DDBJ whole genome shotgun (WGS) entry which is preliminary data.</text>
</comment>
<organism evidence="2 3">
    <name type="scientific">Phytohabitans maris</name>
    <dbReference type="NCBI Taxonomy" id="3071409"/>
    <lineage>
        <taxon>Bacteria</taxon>
        <taxon>Bacillati</taxon>
        <taxon>Actinomycetota</taxon>
        <taxon>Actinomycetes</taxon>
        <taxon>Micromonosporales</taxon>
        <taxon>Micromonosporaceae</taxon>
    </lineage>
</organism>